<dbReference type="Pfam" id="PF07574">
    <property type="entry name" value="SMC_Nse1"/>
    <property type="match status" value="1"/>
</dbReference>
<dbReference type="GO" id="GO:0061630">
    <property type="term" value="F:ubiquitin protein ligase activity"/>
    <property type="evidence" value="ECO:0007669"/>
    <property type="project" value="UniProtKB-EC"/>
</dbReference>
<protein>
    <recommendedName>
        <fullName evidence="1">Non-structural maintenance of chromosomes element 1 homolog</fullName>
        <ecNumber evidence="1">2.3.2.27</ecNumber>
    </recommendedName>
</protein>
<dbReference type="Proteomes" id="UP000288805">
    <property type="component" value="Unassembled WGS sequence"/>
</dbReference>
<accession>A0A438FLX4</accession>
<reference evidence="2 3" key="1">
    <citation type="journal article" date="2018" name="PLoS Genet.">
        <title>Population sequencing reveals clonal diversity and ancestral inbreeding in the grapevine cultivar Chardonnay.</title>
        <authorList>
            <person name="Roach M.J."/>
            <person name="Johnson D.L."/>
            <person name="Bohlmann J."/>
            <person name="van Vuuren H.J."/>
            <person name="Jones S.J."/>
            <person name="Pretorius I.S."/>
            <person name="Schmidt S.A."/>
            <person name="Borneman A.R."/>
        </authorList>
    </citation>
    <scope>NUCLEOTIDE SEQUENCE [LARGE SCALE GENOMIC DNA]</scope>
    <source>
        <strain evidence="3">cv. Chardonnay</strain>
        <tissue evidence="2">Leaf</tissue>
    </source>
</reference>
<dbReference type="GO" id="GO:0008270">
    <property type="term" value="F:zinc ion binding"/>
    <property type="evidence" value="ECO:0007669"/>
    <property type="project" value="UniProtKB-KW"/>
</dbReference>
<dbReference type="InterPro" id="IPR036388">
    <property type="entry name" value="WH-like_DNA-bd_sf"/>
</dbReference>
<dbReference type="GO" id="GO:0030915">
    <property type="term" value="C:Smc5-Smc6 complex"/>
    <property type="evidence" value="ECO:0007669"/>
    <property type="project" value="UniProtKB-UniRule"/>
</dbReference>
<dbReference type="GO" id="GO:0006281">
    <property type="term" value="P:DNA repair"/>
    <property type="evidence" value="ECO:0007669"/>
    <property type="project" value="UniProtKB-UniRule"/>
</dbReference>
<dbReference type="EC" id="2.3.2.27" evidence="1"/>
<dbReference type="Gene3D" id="1.10.10.10">
    <property type="entry name" value="Winged helix-like DNA-binding domain superfamily/Winged helix DNA-binding domain"/>
    <property type="match status" value="1"/>
</dbReference>
<comment type="catalytic activity">
    <reaction evidence="1">
        <text>S-ubiquitinyl-[E2 ubiquitin-conjugating enzyme]-L-cysteine + [acceptor protein]-L-lysine = [E2 ubiquitin-conjugating enzyme]-L-cysteine + N(6)-ubiquitinyl-[acceptor protein]-L-lysine.</text>
        <dbReference type="EC" id="2.3.2.27"/>
    </reaction>
</comment>
<evidence type="ECO:0000256" key="1">
    <source>
        <dbReference type="RuleBase" id="RU368018"/>
    </source>
</evidence>
<comment type="similarity">
    <text evidence="1">Belongs to the NSE1 family.</text>
</comment>
<keyword evidence="1" id="KW-0479">Metal-binding</keyword>
<dbReference type="GO" id="GO:0005634">
    <property type="term" value="C:nucleus"/>
    <property type="evidence" value="ECO:0007669"/>
    <property type="project" value="UniProtKB-SubCell"/>
</dbReference>
<keyword evidence="1" id="KW-0863">Zinc-finger</keyword>
<organism evidence="2 3">
    <name type="scientific">Vitis vinifera</name>
    <name type="common">Grape</name>
    <dbReference type="NCBI Taxonomy" id="29760"/>
    <lineage>
        <taxon>Eukaryota</taxon>
        <taxon>Viridiplantae</taxon>
        <taxon>Streptophyta</taxon>
        <taxon>Embryophyta</taxon>
        <taxon>Tracheophyta</taxon>
        <taxon>Spermatophyta</taxon>
        <taxon>Magnoliopsida</taxon>
        <taxon>eudicotyledons</taxon>
        <taxon>Gunneridae</taxon>
        <taxon>Pentapetalae</taxon>
        <taxon>rosids</taxon>
        <taxon>Vitales</taxon>
        <taxon>Vitaceae</taxon>
        <taxon>Viteae</taxon>
        <taxon>Vitis</taxon>
    </lineage>
</organism>
<keyword evidence="1" id="KW-0227">DNA damage</keyword>
<keyword evidence="1" id="KW-0234">DNA repair</keyword>
<dbReference type="InterPro" id="IPR011513">
    <property type="entry name" value="Nse1"/>
</dbReference>
<dbReference type="PANTHER" id="PTHR20973">
    <property type="entry name" value="NON-SMC ELEMENT 1-RELATED"/>
    <property type="match status" value="1"/>
</dbReference>
<evidence type="ECO:0000313" key="2">
    <source>
        <dbReference type="EMBL" id="RVW61016.1"/>
    </source>
</evidence>
<evidence type="ECO:0000313" key="3">
    <source>
        <dbReference type="Proteomes" id="UP000288805"/>
    </source>
</evidence>
<gene>
    <name evidence="2" type="ORF">CK203_051360</name>
</gene>
<keyword evidence="1" id="KW-0833">Ubl conjugation pathway</keyword>
<dbReference type="AlphaFoldDB" id="A0A438FLX4"/>
<keyword evidence="1" id="KW-0539">Nucleus</keyword>
<comment type="subunit">
    <text evidence="1">Component of the Smc5-Smc6 complex.</text>
</comment>
<dbReference type="EMBL" id="QGNW01000844">
    <property type="protein sequence ID" value="RVW61016.1"/>
    <property type="molecule type" value="Genomic_DNA"/>
</dbReference>
<keyword evidence="1" id="KW-0862">Zinc</keyword>
<dbReference type="PANTHER" id="PTHR20973:SF0">
    <property type="entry name" value="NON-STRUCTURAL MAINTENANCE OF CHROMOSOMES ELEMENT 1 HOMOLOG"/>
    <property type="match status" value="1"/>
</dbReference>
<keyword evidence="1" id="KW-0808">Transferase</keyword>
<name>A0A438FLX4_VITVI</name>
<comment type="caution">
    <text evidence="2">The sequence shown here is derived from an EMBL/GenBank/DDBJ whole genome shotgun (WGS) entry which is preliminary data.</text>
</comment>
<sequence>MLMSSFLAVSPFLSNAKVLTGTSHSQGIPPNVPAAFKNFSISQKEKTLDELVQDQWLSSTPDGKIRLGVRSFLDLRSWFHNNDVPSCDVCNEAGVKVFFLILFHAD</sequence>
<comment type="subcellular location">
    <subcellularLocation>
        <location evidence="1">Nucleus</location>
    </subcellularLocation>
</comment>
<dbReference type="GO" id="GO:0006310">
    <property type="term" value="P:DNA recombination"/>
    <property type="evidence" value="ECO:0007669"/>
    <property type="project" value="UniProtKB-KW"/>
</dbReference>
<keyword evidence="1" id="KW-0233">DNA recombination</keyword>
<proteinExistence type="inferred from homology"/>